<protein>
    <submittedName>
        <fullName evidence="6">WD40-repeat-containing domain protein</fullName>
    </submittedName>
</protein>
<dbReference type="InterPro" id="IPR015943">
    <property type="entry name" value="WD40/YVTN_repeat-like_dom_sf"/>
</dbReference>
<dbReference type="EMBL" id="KZ989944">
    <property type="protein sequence ID" value="RKP24971.1"/>
    <property type="molecule type" value="Genomic_DNA"/>
</dbReference>
<dbReference type="InterPro" id="IPR020472">
    <property type="entry name" value="WD40_PAC1"/>
</dbReference>
<dbReference type="PROSITE" id="PS50082">
    <property type="entry name" value="WD_REPEATS_2"/>
    <property type="match status" value="3"/>
</dbReference>
<dbReference type="GO" id="GO:0006364">
    <property type="term" value="P:rRNA processing"/>
    <property type="evidence" value="ECO:0007669"/>
    <property type="project" value="InterPro"/>
</dbReference>
<dbReference type="InterPro" id="IPR044285">
    <property type="entry name" value="PWP1"/>
</dbReference>
<evidence type="ECO:0000313" key="6">
    <source>
        <dbReference type="EMBL" id="RKP24971.1"/>
    </source>
</evidence>
<sequence>MISSLAWVRKGAAREVPAKYELTEEEFERISQLAGDRLQDAAMDMDVEEGQKPAKKSKATNGTSIAETDPELAEYDLDNYDDSATNWHLLLHIMCASLDVSIFGNVQGLTYHATNEEDPYIVMNEDEADSDEEDIRIRPTDNMIVAARTEDEVSHLEVYIFDEQEDNLYVHHDVMLPSFPLCVEWLDFRAGRRAEEGGHGNYVAIGTFEPEIEIWDLDTIDTMYPDAILGNEGGSSKQDKTKKKKKSKSTQQHTDAIMSLSWNKIHRNILASGSADTTVKLWDLNTLQCAHSLEHHKDKVQAVTWHPVEGTVLATGGYDRHVMAFDSRTPDNLTRWSVNADVEAVAWNVHAPQQLYVSTENGTVLCFDVRNGSDSTPVFTLQAHDDGCSSIGLHPTIPGCLVTGSVDRTVKVWDVRNDKPAMVVSREVGVGKVFNVQVCPDSLFNVAACGTSGGLRIWDVST</sequence>
<dbReference type="SMART" id="SM00320">
    <property type="entry name" value="WD40"/>
    <property type="match status" value="5"/>
</dbReference>
<feature type="repeat" description="WD" evidence="4">
    <location>
        <begin position="381"/>
        <end position="423"/>
    </location>
</feature>
<name>A0A4P9YZX0_9FUNG</name>
<evidence type="ECO:0000256" key="1">
    <source>
        <dbReference type="ARBA" id="ARBA00022553"/>
    </source>
</evidence>
<keyword evidence="1" id="KW-0597">Phosphoprotein</keyword>
<reference evidence="7" key="1">
    <citation type="journal article" date="2018" name="Nat. Microbiol.">
        <title>Leveraging single-cell genomics to expand the fungal tree of life.</title>
        <authorList>
            <person name="Ahrendt S.R."/>
            <person name="Quandt C.A."/>
            <person name="Ciobanu D."/>
            <person name="Clum A."/>
            <person name="Salamov A."/>
            <person name="Andreopoulos B."/>
            <person name="Cheng J.F."/>
            <person name="Woyke T."/>
            <person name="Pelin A."/>
            <person name="Henrissat B."/>
            <person name="Reynolds N.K."/>
            <person name="Benny G.L."/>
            <person name="Smith M.E."/>
            <person name="James T.Y."/>
            <person name="Grigoriev I.V."/>
        </authorList>
    </citation>
    <scope>NUCLEOTIDE SEQUENCE [LARGE SCALE GENOMIC DNA]</scope>
    <source>
        <strain evidence="7">Benny S71-1</strain>
    </source>
</reference>
<dbReference type="Proteomes" id="UP000278143">
    <property type="component" value="Unassembled WGS sequence"/>
</dbReference>
<dbReference type="PROSITE" id="PS00678">
    <property type="entry name" value="WD_REPEATS_1"/>
    <property type="match status" value="2"/>
</dbReference>
<dbReference type="GO" id="GO:0005634">
    <property type="term" value="C:nucleus"/>
    <property type="evidence" value="ECO:0007669"/>
    <property type="project" value="TreeGrafter"/>
</dbReference>
<dbReference type="Pfam" id="PF00400">
    <property type="entry name" value="WD40"/>
    <property type="match status" value="3"/>
</dbReference>
<dbReference type="OrthoDB" id="270624at2759"/>
<keyword evidence="3" id="KW-0677">Repeat</keyword>
<keyword evidence="2 4" id="KW-0853">WD repeat</keyword>
<proteinExistence type="predicted"/>
<evidence type="ECO:0000256" key="5">
    <source>
        <dbReference type="SAM" id="MobiDB-lite"/>
    </source>
</evidence>
<keyword evidence="7" id="KW-1185">Reference proteome</keyword>
<evidence type="ECO:0000313" key="7">
    <source>
        <dbReference type="Proteomes" id="UP000278143"/>
    </source>
</evidence>
<evidence type="ECO:0000256" key="3">
    <source>
        <dbReference type="ARBA" id="ARBA00022737"/>
    </source>
</evidence>
<dbReference type="PANTHER" id="PTHR14091">
    <property type="entry name" value="PERIODIC TRYPTOPHAN PROTEIN 1"/>
    <property type="match status" value="1"/>
</dbReference>
<dbReference type="AlphaFoldDB" id="A0A4P9YZX0"/>
<feature type="repeat" description="WD" evidence="4">
    <location>
        <begin position="250"/>
        <end position="292"/>
    </location>
</feature>
<organism evidence="6 7">
    <name type="scientific">Syncephalis pseudoplumigaleata</name>
    <dbReference type="NCBI Taxonomy" id="1712513"/>
    <lineage>
        <taxon>Eukaryota</taxon>
        <taxon>Fungi</taxon>
        <taxon>Fungi incertae sedis</taxon>
        <taxon>Zoopagomycota</taxon>
        <taxon>Zoopagomycotina</taxon>
        <taxon>Zoopagomycetes</taxon>
        <taxon>Zoopagales</taxon>
        <taxon>Piptocephalidaceae</taxon>
        <taxon>Syncephalis</taxon>
    </lineage>
</organism>
<dbReference type="InterPro" id="IPR036322">
    <property type="entry name" value="WD40_repeat_dom_sf"/>
</dbReference>
<dbReference type="Gene3D" id="2.130.10.10">
    <property type="entry name" value="YVTN repeat-like/Quinoprotein amine dehydrogenase"/>
    <property type="match status" value="2"/>
</dbReference>
<dbReference type="InterPro" id="IPR001680">
    <property type="entry name" value="WD40_rpt"/>
</dbReference>
<evidence type="ECO:0000256" key="4">
    <source>
        <dbReference type="PROSITE-ProRule" id="PRU00221"/>
    </source>
</evidence>
<feature type="non-terminal residue" evidence="6">
    <location>
        <position position="462"/>
    </location>
</feature>
<dbReference type="PANTHER" id="PTHR14091:SF0">
    <property type="entry name" value="PERIODIC TRYPTOPHAN PROTEIN 1 HOMOLOG"/>
    <property type="match status" value="1"/>
</dbReference>
<dbReference type="SUPFAM" id="SSF50978">
    <property type="entry name" value="WD40 repeat-like"/>
    <property type="match status" value="1"/>
</dbReference>
<feature type="region of interest" description="Disordered" evidence="5">
    <location>
        <begin position="46"/>
        <end position="66"/>
    </location>
</feature>
<dbReference type="InterPro" id="IPR019775">
    <property type="entry name" value="WD40_repeat_CS"/>
</dbReference>
<dbReference type="PRINTS" id="PR00320">
    <property type="entry name" value="GPROTEINBRPT"/>
</dbReference>
<accession>A0A4P9YZX0</accession>
<gene>
    <name evidence="6" type="ORF">SYNPS1DRAFT_3485</name>
</gene>
<feature type="repeat" description="WD" evidence="4">
    <location>
        <begin position="293"/>
        <end position="335"/>
    </location>
</feature>
<dbReference type="PROSITE" id="PS50294">
    <property type="entry name" value="WD_REPEATS_REGION"/>
    <property type="match status" value="2"/>
</dbReference>
<evidence type="ECO:0000256" key="2">
    <source>
        <dbReference type="ARBA" id="ARBA00022574"/>
    </source>
</evidence>
<feature type="region of interest" description="Disordered" evidence="5">
    <location>
        <begin position="228"/>
        <end position="253"/>
    </location>
</feature>